<reference evidence="1" key="1">
    <citation type="journal article" date="2020" name="Fungal Divers.">
        <title>Resolving the Mortierellaceae phylogeny through synthesis of multi-gene phylogenetics and phylogenomics.</title>
        <authorList>
            <person name="Vandepol N."/>
            <person name="Liber J."/>
            <person name="Desiro A."/>
            <person name="Na H."/>
            <person name="Kennedy M."/>
            <person name="Barry K."/>
            <person name="Grigoriev I.V."/>
            <person name="Miller A.N."/>
            <person name="O'Donnell K."/>
            <person name="Stajich J.E."/>
            <person name="Bonito G."/>
        </authorList>
    </citation>
    <scope>NUCLEOTIDE SEQUENCE</scope>
    <source>
        <strain evidence="1">NRRL 28262</strain>
    </source>
</reference>
<accession>A0AAD4D1K2</accession>
<evidence type="ECO:0000313" key="1">
    <source>
        <dbReference type="EMBL" id="KAG0255258.1"/>
    </source>
</evidence>
<comment type="caution">
    <text evidence="1">The sequence shown here is derived from an EMBL/GenBank/DDBJ whole genome shotgun (WGS) entry which is preliminary data.</text>
</comment>
<protein>
    <submittedName>
        <fullName evidence="1">Uncharacterized protein</fullName>
    </submittedName>
</protein>
<gene>
    <name evidence="1" type="ORF">BGZ95_005814</name>
</gene>
<dbReference type="Gene3D" id="1.25.40.480">
    <property type="match status" value="1"/>
</dbReference>
<sequence length="509" mass="55667">KLLSTGLDVPAKTTTVRSDISNRCSSTECTATRRRNSHVCFRYPSSLHGRTTSKQEIVVGEDESHILTQSHGEGAPQSTVNRTECKDVPSSMSTVDLTDLMFAIASLRSKLETVQPNGMRPSDVAKVRAKESKIGQDSDSTDSQANGIGEIVMEESSDALLSQVLTSQQSVQLWDDLRVLVEASISISEQEQALVNKAVSEIGLENLEDGVLNRLCIDEIFVQNNTGQAEPGDHAVEDTGEIEHQIGSTRTAQLSYQSSLFLARVLFFRKASELSSQPSRLFLDALLHAGRAHGRAIIDGVVLPLAQDYIKFSKPTSELVQKVLKEQTSASLIHFLSHVFEPLNGQQGASATSKNKSAVGSISLVFLSEAHLMTVQTALSLAALPCPLPTRLWSRFVTILGILWEQVTGLVVTYGSLPLESMPEDVAVILKMYTPTSLSDGAGSDGQQVRLMNKVLIQLLLAWTMRQGPHCLEVESLQRLREFCVSRVDVKQGKALVSRLDMTIKRRSK</sequence>
<feature type="non-terminal residue" evidence="1">
    <location>
        <position position="509"/>
    </location>
</feature>
<evidence type="ECO:0000313" key="2">
    <source>
        <dbReference type="Proteomes" id="UP001194580"/>
    </source>
</evidence>
<dbReference type="AlphaFoldDB" id="A0AAD4D1K2"/>
<dbReference type="EMBL" id="JAAAIL010002690">
    <property type="protein sequence ID" value="KAG0255258.1"/>
    <property type="molecule type" value="Genomic_DNA"/>
</dbReference>
<proteinExistence type="predicted"/>
<keyword evidence="2" id="KW-1185">Reference proteome</keyword>
<dbReference type="Proteomes" id="UP001194580">
    <property type="component" value="Unassembled WGS sequence"/>
</dbReference>
<name>A0AAD4D1K2_9FUNG</name>
<organism evidence="1 2">
    <name type="scientific">Linnemannia exigua</name>
    <dbReference type="NCBI Taxonomy" id="604196"/>
    <lineage>
        <taxon>Eukaryota</taxon>
        <taxon>Fungi</taxon>
        <taxon>Fungi incertae sedis</taxon>
        <taxon>Mucoromycota</taxon>
        <taxon>Mortierellomycotina</taxon>
        <taxon>Mortierellomycetes</taxon>
        <taxon>Mortierellales</taxon>
        <taxon>Mortierellaceae</taxon>
        <taxon>Linnemannia</taxon>
    </lineage>
</organism>